<dbReference type="InterPro" id="IPR000836">
    <property type="entry name" value="PRTase_dom"/>
</dbReference>
<proteinExistence type="predicted"/>
<dbReference type="Proteomes" id="UP000183815">
    <property type="component" value="Unassembled WGS sequence"/>
</dbReference>
<dbReference type="CDD" id="cd06223">
    <property type="entry name" value="PRTases_typeI"/>
    <property type="match status" value="1"/>
</dbReference>
<gene>
    <name evidence="1" type="ORF">BEU04_02400</name>
</gene>
<dbReference type="EMBL" id="MIYU01000017">
    <property type="protein sequence ID" value="OIR15192.1"/>
    <property type="molecule type" value="Genomic_DNA"/>
</dbReference>
<dbReference type="SUPFAM" id="SSF53271">
    <property type="entry name" value="PRTase-like"/>
    <property type="match status" value="1"/>
</dbReference>
<reference evidence="1 2" key="1">
    <citation type="submission" date="2016-08" db="EMBL/GenBank/DDBJ databases">
        <title>New Insights into Marine Group III Euryarchaeota, from dark to light.</title>
        <authorList>
            <person name="Haro-Moreno J.M."/>
            <person name="Rodriguez-Valera F."/>
            <person name="Lopez-Garcia P."/>
            <person name="Moreira D."/>
            <person name="Martin-Cuadrado A.B."/>
        </authorList>
    </citation>
    <scope>NUCLEOTIDE SEQUENCE [LARGE SCALE GENOMIC DNA]</scope>
    <source>
        <strain evidence="1">CG-Bathy1</strain>
    </source>
</reference>
<comment type="caution">
    <text evidence="1">The sequence shown here is derived from an EMBL/GenBank/DDBJ whole genome shotgun (WGS) entry which is preliminary data.</text>
</comment>
<dbReference type="AlphaFoldDB" id="A0A1J5TG85"/>
<evidence type="ECO:0000313" key="1">
    <source>
        <dbReference type="EMBL" id="OIR15192.1"/>
    </source>
</evidence>
<dbReference type="Gene3D" id="3.40.50.2020">
    <property type="match status" value="1"/>
</dbReference>
<evidence type="ECO:0008006" key="3">
    <source>
        <dbReference type="Google" id="ProtNLM"/>
    </source>
</evidence>
<protein>
    <recommendedName>
        <fullName evidence="3">Phosphoribosyltransferase domain-containing protein</fullName>
    </recommendedName>
</protein>
<name>A0A1J5TG85_9ARCH</name>
<accession>A0A1J5TG85</accession>
<organism evidence="1 2">
    <name type="scientific">Marine Group III euryarchaeote CG-Bathy1</name>
    <dbReference type="NCBI Taxonomy" id="1889001"/>
    <lineage>
        <taxon>Archaea</taxon>
        <taxon>Methanobacteriati</taxon>
        <taxon>Thermoplasmatota</taxon>
        <taxon>Thermoplasmata</taxon>
        <taxon>Candidatus Thermoprofundales</taxon>
    </lineage>
</organism>
<dbReference type="InterPro" id="IPR029057">
    <property type="entry name" value="PRTase-like"/>
</dbReference>
<sequence>MSVVDDKMPLMENCLVVDDISDTGKTLNHAKTLGYIHFATLHWHRQSIVKPTWYIWEKKDDWVVYPWEL</sequence>
<evidence type="ECO:0000313" key="2">
    <source>
        <dbReference type="Proteomes" id="UP000183815"/>
    </source>
</evidence>